<dbReference type="Ensembl" id="ENSOMYT00000134751.1">
    <property type="protein sequence ID" value="ENSOMYP00000123696.1"/>
    <property type="gene ID" value="ENSOMYG00000065001.1"/>
</dbReference>
<evidence type="ECO:0000256" key="2">
    <source>
        <dbReference type="ARBA" id="ARBA00006396"/>
    </source>
</evidence>
<dbReference type="SUPFAM" id="SSF49265">
    <property type="entry name" value="Fibronectin type III"/>
    <property type="match status" value="2"/>
</dbReference>
<dbReference type="Gene3D" id="2.60.40.10">
    <property type="entry name" value="Immunoglobulins"/>
    <property type="match status" value="4"/>
</dbReference>
<dbReference type="PROSITE" id="PS50835">
    <property type="entry name" value="IG_LIKE"/>
    <property type="match status" value="1"/>
</dbReference>
<dbReference type="InterPro" id="IPR036179">
    <property type="entry name" value="Ig-like_dom_sf"/>
</dbReference>
<dbReference type="Pfam" id="PF23144">
    <property type="entry name" value="Fn3_PTPRU"/>
    <property type="match status" value="1"/>
</dbReference>
<evidence type="ECO:0000256" key="15">
    <source>
        <dbReference type="ARBA" id="ARBA00051722"/>
    </source>
</evidence>
<protein>
    <recommendedName>
        <fullName evidence="3">protein-tyrosine-phosphatase</fullName>
        <ecNumber evidence="3">3.1.3.48</ecNumber>
    </recommendedName>
</protein>
<dbReference type="PRINTS" id="PR00700">
    <property type="entry name" value="PRTYPHPHTASE"/>
</dbReference>
<dbReference type="PROSITE" id="PS50056">
    <property type="entry name" value="TYR_PHOSPHATASE_2"/>
    <property type="match status" value="2"/>
</dbReference>
<dbReference type="SMART" id="SM00409">
    <property type="entry name" value="IG"/>
    <property type="match status" value="1"/>
</dbReference>
<comment type="catalytic activity">
    <reaction evidence="15">
        <text>O-phospho-L-tyrosyl-[protein] + H2O = L-tyrosyl-[protein] + phosphate</text>
        <dbReference type="Rhea" id="RHEA:10684"/>
        <dbReference type="Rhea" id="RHEA-COMP:10136"/>
        <dbReference type="Rhea" id="RHEA-COMP:20101"/>
        <dbReference type="ChEBI" id="CHEBI:15377"/>
        <dbReference type="ChEBI" id="CHEBI:43474"/>
        <dbReference type="ChEBI" id="CHEBI:46858"/>
        <dbReference type="ChEBI" id="CHEBI:61978"/>
        <dbReference type="EC" id="3.1.3.48"/>
    </reaction>
</comment>
<feature type="domain" description="Fibronectin type-III" evidence="21">
    <location>
        <begin position="485"/>
        <end position="591"/>
    </location>
</feature>
<proteinExistence type="inferred from homology"/>
<dbReference type="PROSITE" id="PS50055">
    <property type="entry name" value="TYR_PHOSPHATASE_PTP"/>
    <property type="match status" value="2"/>
</dbReference>
<dbReference type="PANTHER" id="PTHR24051:SF11">
    <property type="entry name" value="PROTEIN TYROSINE PHOSPHATASE, RECEPTOR TYPE, M"/>
    <property type="match status" value="1"/>
</dbReference>
<dbReference type="InterPro" id="IPR051622">
    <property type="entry name" value="R-tyr_protein_phosphatases"/>
</dbReference>
<dbReference type="FunFam" id="3.90.190.10:FF:000005">
    <property type="entry name" value="receptor-type tyrosine-protein phosphatase kappa isoform X1"/>
    <property type="match status" value="1"/>
</dbReference>
<comment type="similarity">
    <text evidence="2">Belongs to the protein-tyrosine phosphatase family. Receptor class 2B subfamily.</text>
</comment>
<dbReference type="GO" id="GO:0004725">
    <property type="term" value="F:protein tyrosine phosphatase activity"/>
    <property type="evidence" value="ECO:0007669"/>
    <property type="project" value="UniProtKB-EC"/>
</dbReference>
<name>A0A8K9WV03_ONCMY</name>
<evidence type="ECO:0000256" key="1">
    <source>
        <dbReference type="ARBA" id="ARBA00004479"/>
    </source>
</evidence>
<feature type="domain" description="Tyrosine-protein phosphatase" evidence="17">
    <location>
        <begin position="880"/>
        <end position="1127"/>
    </location>
</feature>
<keyword evidence="10 16" id="KW-0472">Membrane</keyword>
<dbReference type="InterPro" id="IPR003595">
    <property type="entry name" value="Tyr_Pase_cat"/>
</dbReference>
<dbReference type="InterPro" id="IPR057598">
    <property type="entry name" value="Fn3_PTPRU"/>
</dbReference>
<dbReference type="FunFam" id="2.60.40.10:FF:000009">
    <property type="entry name" value="receptor-type tyrosine-protein phosphatase U isoform X1"/>
    <property type="match status" value="1"/>
</dbReference>
<reference evidence="22" key="3">
    <citation type="submission" date="2025-09" db="UniProtKB">
        <authorList>
            <consortium name="Ensembl"/>
        </authorList>
    </citation>
    <scope>IDENTIFICATION</scope>
</reference>
<dbReference type="InterPro" id="IPR013783">
    <property type="entry name" value="Ig-like_fold"/>
</dbReference>
<dbReference type="InterPro" id="IPR029021">
    <property type="entry name" value="Prot-tyrosine_phosphatase-like"/>
</dbReference>
<feature type="transmembrane region" description="Helical" evidence="16">
    <location>
        <begin position="748"/>
        <end position="769"/>
    </location>
</feature>
<dbReference type="SUPFAM" id="SSF49899">
    <property type="entry name" value="Concanavalin A-like lectins/glucanases"/>
    <property type="match status" value="1"/>
</dbReference>
<evidence type="ECO:0000259" key="21">
    <source>
        <dbReference type="PROSITE" id="PS50853"/>
    </source>
</evidence>
<evidence type="ECO:0000259" key="17">
    <source>
        <dbReference type="PROSITE" id="PS50055"/>
    </source>
</evidence>
<evidence type="ECO:0000256" key="8">
    <source>
        <dbReference type="ARBA" id="ARBA00022912"/>
    </source>
</evidence>
<feature type="domain" description="Tyrosine specific protein phosphatases" evidence="18">
    <location>
        <begin position="1335"/>
        <end position="1405"/>
    </location>
</feature>
<feature type="domain" description="Tyrosine-protein phosphatase" evidence="17">
    <location>
        <begin position="1159"/>
        <end position="1416"/>
    </location>
</feature>
<evidence type="ECO:0000313" key="23">
    <source>
        <dbReference type="Proteomes" id="UP000694395"/>
    </source>
</evidence>
<keyword evidence="9 16" id="KW-1133">Transmembrane helix</keyword>
<feature type="domain" description="Ig-like" evidence="20">
    <location>
        <begin position="185"/>
        <end position="281"/>
    </location>
</feature>
<dbReference type="FunFam" id="2.60.40.10:FF:000019">
    <property type="entry name" value="receptor-type tyrosine-protein phosphatase kappa isoform X2"/>
    <property type="match status" value="1"/>
</dbReference>
<keyword evidence="7" id="KW-0378">Hydrolase</keyword>
<evidence type="ECO:0000256" key="12">
    <source>
        <dbReference type="ARBA" id="ARBA00023170"/>
    </source>
</evidence>
<dbReference type="InterPro" id="IPR003961">
    <property type="entry name" value="FN3_dom"/>
</dbReference>
<evidence type="ECO:0000259" key="19">
    <source>
        <dbReference type="PROSITE" id="PS50060"/>
    </source>
</evidence>
<dbReference type="PROSITE" id="PS50853">
    <property type="entry name" value="FN3"/>
    <property type="match status" value="3"/>
</dbReference>
<dbReference type="PRINTS" id="PR00020">
    <property type="entry name" value="MAMDOMAIN"/>
</dbReference>
<evidence type="ECO:0000259" key="18">
    <source>
        <dbReference type="PROSITE" id="PS50056"/>
    </source>
</evidence>
<evidence type="ECO:0000256" key="11">
    <source>
        <dbReference type="ARBA" id="ARBA00023157"/>
    </source>
</evidence>
<keyword evidence="14" id="KW-0393">Immunoglobulin domain</keyword>
<dbReference type="InterPro" id="IPR000998">
    <property type="entry name" value="MAM_dom"/>
</dbReference>
<dbReference type="Proteomes" id="UP000694395">
    <property type="component" value="Chromosome 28"/>
</dbReference>
<dbReference type="CDD" id="cd00096">
    <property type="entry name" value="Ig"/>
    <property type="match status" value="1"/>
</dbReference>
<keyword evidence="4 16" id="KW-0812">Transmembrane</keyword>
<dbReference type="CDD" id="cd00063">
    <property type="entry name" value="FN3"/>
    <property type="match status" value="3"/>
</dbReference>
<evidence type="ECO:0000256" key="9">
    <source>
        <dbReference type="ARBA" id="ARBA00022989"/>
    </source>
</evidence>
<evidence type="ECO:0000256" key="7">
    <source>
        <dbReference type="ARBA" id="ARBA00022801"/>
    </source>
</evidence>
<dbReference type="SUPFAM" id="SSF52799">
    <property type="entry name" value="(Phosphotyrosine protein) phosphatases II"/>
    <property type="match status" value="2"/>
</dbReference>
<feature type="domain" description="Fibronectin type-III" evidence="21">
    <location>
        <begin position="386"/>
        <end position="484"/>
    </location>
</feature>
<dbReference type="FunFam" id="2.60.40.10:FF:000048">
    <property type="entry name" value="receptor-type tyrosine-protein phosphatase U isoform X1"/>
    <property type="match status" value="1"/>
</dbReference>
<accession>A0A8K9WV03</accession>
<comment type="subcellular location">
    <subcellularLocation>
        <location evidence="1">Membrane</location>
        <topology evidence="1">Single-pass type I membrane protein</topology>
    </subcellularLocation>
</comment>
<evidence type="ECO:0000256" key="16">
    <source>
        <dbReference type="SAM" id="Phobius"/>
    </source>
</evidence>
<dbReference type="InterPro" id="IPR016130">
    <property type="entry name" value="Tyr_Pase_AS"/>
</dbReference>
<dbReference type="SMART" id="SM00404">
    <property type="entry name" value="PTPc_motif"/>
    <property type="match status" value="2"/>
</dbReference>
<keyword evidence="6" id="KW-0677">Repeat</keyword>
<feature type="domain" description="Fibronectin type-III" evidence="21">
    <location>
        <begin position="288"/>
        <end position="381"/>
    </location>
</feature>
<dbReference type="PROSITE" id="PS50060">
    <property type="entry name" value="MAM_2"/>
    <property type="match status" value="1"/>
</dbReference>
<evidence type="ECO:0000256" key="3">
    <source>
        <dbReference type="ARBA" id="ARBA00013064"/>
    </source>
</evidence>
<keyword evidence="13" id="KW-0325">Glycoprotein</keyword>
<keyword evidence="23" id="KW-1185">Reference proteome</keyword>
<dbReference type="InterPro" id="IPR000387">
    <property type="entry name" value="Tyr_Pase_dom"/>
</dbReference>
<evidence type="ECO:0000256" key="10">
    <source>
        <dbReference type="ARBA" id="ARBA00023136"/>
    </source>
</evidence>
<dbReference type="InterPro" id="IPR036116">
    <property type="entry name" value="FN3_sf"/>
</dbReference>
<dbReference type="SMART" id="SM00060">
    <property type="entry name" value="FN3"/>
    <property type="match status" value="3"/>
</dbReference>
<dbReference type="SMART" id="SM00194">
    <property type="entry name" value="PTPc"/>
    <property type="match status" value="2"/>
</dbReference>
<dbReference type="EC" id="3.1.3.48" evidence="3"/>
<dbReference type="SUPFAM" id="SSF48726">
    <property type="entry name" value="Immunoglobulin"/>
    <property type="match status" value="1"/>
</dbReference>
<evidence type="ECO:0000256" key="4">
    <source>
        <dbReference type="ARBA" id="ARBA00022692"/>
    </source>
</evidence>
<dbReference type="FunFam" id="3.90.190.10:FF:000003">
    <property type="entry name" value="receptor-type tyrosine-protein phosphatase kappa isoform X1"/>
    <property type="match status" value="1"/>
</dbReference>
<dbReference type="CDD" id="cd06263">
    <property type="entry name" value="MAM"/>
    <property type="match status" value="1"/>
</dbReference>
<dbReference type="InterPro" id="IPR007110">
    <property type="entry name" value="Ig-like_dom"/>
</dbReference>
<keyword evidence="5" id="KW-0732">Signal</keyword>
<keyword evidence="12" id="KW-0675">Receptor</keyword>
<dbReference type="Gene3D" id="3.90.190.10">
    <property type="entry name" value="Protein tyrosine phosphatase superfamily"/>
    <property type="match status" value="2"/>
</dbReference>
<dbReference type="Pfam" id="PF00041">
    <property type="entry name" value="fn3"/>
    <property type="match status" value="2"/>
</dbReference>
<dbReference type="Pfam" id="PF00102">
    <property type="entry name" value="Y_phosphatase"/>
    <property type="match status" value="2"/>
</dbReference>
<feature type="domain" description="MAM" evidence="19">
    <location>
        <begin position="29"/>
        <end position="189"/>
    </location>
</feature>
<dbReference type="SMART" id="SM00137">
    <property type="entry name" value="MAM"/>
    <property type="match status" value="1"/>
</dbReference>
<keyword evidence="8" id="KW-0904">Protein phosphatase</keyword>
<dbReference type="Pfam" id="PF00047">
    <property type="entry name" value="ig"/>
    <property type="match status" value="1"/>
</dbReference>
<dbReference type="Pfam" id="PF00629">
    <property type="entry name" value="MAM"/>
    <property type="match status" value="1"/>
</dbReference>
<feature type="domain" description="Tyrosine specific protein phosphatases" evidence="18">
    <location>
        <begin position="1044"/>
        <end position="1118"/>
    </location>
</feature>
<evidence type="ECO:0000256" key="13">
    <source>
        <dbReference type="ARBA" id="ARBA00023180"/>
    </source>
</evidence>
<dbReference type="InterPro" id="IPR013320">
    <property type="entry name" value="ConA-like_dom_sf"/>
</dbReference>
<dbReference type="GO" id="GO:0016020">
    <property type="term" value="C:membrane"/>
    <property type="evidence" value="ECO:0007669"/>
    <property type="project" value="UniProtKB-SubCell"/>
</dbReference>
<sequence>NECYECNLLFSFSLWCGVNGIVAQTRLIFDKPLAACGYSQGREDDLDWEQANTRVKPTADPWMPTDSAFIMVNTSGRFAGQKALLLTPQLKENDTHCIIFQYFLSGREGAGPGQLNVYIRENNSPLGMPVWNVSGPATRAWVQVELAISTYWPNFYQVSYLTLSHLTLSQTSNLHVDDLHVYSSPPVNTPHFLTIKGVEVNAGQTAAFHCTVNGRQRDNFNLWLQGIGGREAPMKSTKPWNNRRFIGTFDVENTTKGDSGRYRCIVHSDKGVGVSNYGELTIKQPPVPIAPPQLTAVGATYLWIQLNANSINGDGPIIDREVEYRTVSGTMYDLQPVDKTTHKIGHLTPDTDYEISVLLTRPLDGGTGAPGPPLRARTKCAEPIHGPSNLEVVDVQSKQVTVRWEPFGYNVTRCHSYNLTVQYRSEVAGKDETREEVCYDTLGRDPQHTIHNLTPYTNLSVKLVLKNPEGVKESPEMELQTDEDVPGAVPLESIQGSAYEEKMILKWREPAQTYGIITQYEISYKTVSSFDPELDLSNQSGKVLKHSNETSHIFLGLYPGSTYSFTLRASTTKGYGPSVITQFTTKISAPSMPAYDQETSLNQTDSTVTVLLKPAQSRGAPVSGYQVVVEEERPQRARRGAVEILRCYPVPIHFQNSTVLNSGYYFTAEFLAIGLQATQPFTVGDNKTYGGYWNAPLLPQKSYSIYYQAVSTANGETKMDCVRIATKAATHKPDAVEPEKQTDHTVKIAGVIAGILLFVIIFLGVVLLMKKRSAILYKKLAKKRKETLSSTRQEMTVMVNSMDKSYTEQGTNCDEALSFMDTHSHTLNTRSECTLTINGRIDYHCDIDAPYQTGQLHPAIRVADLLQHITQMKCAEGYGFKEEYESFFEGQSAPWDSAKKDENRMKNRYGNIIAYDHSRVRLQPLEGEQNSDYINANYVDVSTHTSPMQETVFDFWRMVWQENTAAIVMVTNLVEVGRVKCCKYWPDDTEIYRDIKVTLIETQLLSEYVIRTFAVEKRGAHEIREIRQFHFTGWPDHGVPYHATGLLGFVRRVKAKTLTIAGPMVIHCSAGAGRTGCFIVIDIMLDMAEREGVVDIYNCVRELRSRRVNMVQTEEQYVFIHDAILEACLCGDTTIPANQLRSVYYDMNRLDPQTNSSQIKEEFRTLNMVTPTLRVEDCSIALLPRNHEKNRCMDVLPPDRCLPFLITIDGESSNYINAALMDSYKQPSAFIVTQHPLPNTVKDFWRLVLDYHCTSIVMLNDVDPAQLCPQYWPENGVHRQGPIQVEFVSADLEEDIISRIFRIYNAARPQDGYRMVQQFQFLGWPMYRDTPMSKRSFLKLIRQVDKWQEEYDGGEGRTVVHCLNGGGRSGTFCAISIVCEMLQHQRSVDVFHAVKTLRNNKPNMVDLLVGNTSCNH</sequence>
<reference evidence="22" key="2">
    <citation type="submission" date="2025-08" db="UniProtKB">
        <authorList>
            <consortium name="Ensembl"/>
        </authorList>
    </citation>
    <scope>IDENTIFICATION</scope>
</reference>
<reference evidence="22" key="1">
    <citation type="submission" date="2020-07" db="EMBL/GenBank/DDBJ databases">
        <title>A long reads based de novo assembly of the rainbow trout Arlee double haploid line genome.</title>
        <authorList>
            <person name="Gao G."/>
            <person name="Palti Y."/>
        </authorList>
    </citation>
    <scope>NUCLEOTIDE SEQUENCE [LARGE SCALE GENOMIC DNA]</scope>
</reference>
<dbReference type="PROSITE" id="PS00383">
    <property type="entry name" value="TYR_PHOSPHATASE_1"/>
    <property type="match status" value="2"/>
</dbReference>
<dbReference type="InterPro" id="IPR013151">
    <property type="entry name" value="Immunoglobulin_dom"/>
</dbReference>
<evidence type="ECO:0000259" key="20">
    <source>
        <dbReference type="PROSITE" id="PS50835"/>
    </source>
</evidence>
<dbReference type="Gene3D" id="2.60.120.200">
    <property type="match status" value="1"/>
</dbReference>
<dbReference type="InterPro" id="IPR000242">
    <property type="entry name" value="PTP_cat"/>
</dbReference>
<evidence type="ECO:0000256" key="6">
    <source>
        <dbReference type="ARBA" id="ARBA00022737"/>
    </source>
</evidence>
<evidence type="ECO:0000313" key="22">
    <source>
        <dbReference type="Ensembl" id="ENSOMYP00000123696.1"/>
    </source>
</evidence>
<evidence type="ECO:0000256" key="5">
    <source>
        <dbReference type="ARBA" id="ARBA00022729"/>
    </source>
</evidence>
<dbReference type="InterPro" id="IPR003599">
    <property type="entry name" value="Ig_sub"/>
</dbReference>
<dbReference type="GeneTree" id="ENSGT00940000155020"/>
<dbReference type="PANTHER" id="PTHR24051">
    <property type="entry name" value="SUSHI DOMAIN-CONTAINING PROTEIN 1"/>
    <property type="match status" value="1"/>
</dbReference>
<evidence type="ECO:0000256" key="14">
    <source>
        <dbReference type="ARBA" id="ARBA00023319"/>
    </source>
</evidence>
<organism evidence="22 23">
    <name type="scientific">Oncorhynchus mykiss</name>
    <name type="common">Rainbow trout</name>
    <name type="synonym">Salmo gairdneri</name>
    <dbReference type="NCBI Taxonomy" id="8022"/>
    <lineage>
        <taxon>Eukaryota</taxon>
        <taxon>Metazoa</taxon>
        <taxon>Chordata</taxon>
        <taxon>Craniata</taxon>
        <taxon>Vertebrata</taxon>
        <taxon>Euteleostomi</taxon>
        <taxon>Actinopterygii</taxon>
        <taxon>Neopterygii</taxon>
        <taxon>Teleostei</taxon>
        <taxon>Protacanthopterygii</taxon>
        <taxon>Salmoniformes</taxon>
        <taxon>Salmonidae</taxon>
        <taxon>Salmoninae</taxon>
        <taxon>Oncorhynchus</taxon>
    </lineage>
</organism>
<keyword evidence="11" id="KW-1015">Disulfide bond</keyword>